<dbReference type="AlphaFoldDB" id="G0P386"/>
<dbReference type="InParanoid" id="G0P386"/>
<reference evidence="3" key="1">
    <citation type="submission" date="2011-07" db="EMBL/GenBank/DDBJ databases">
        <authorList>
            <consortium name="Caenorhabditis brenneri Sequencing and Analysis Consortium"/>
            <person name="Wilson R.K."/>
        </authorList>
    </citation>
    <scope>NUCLEOTIDE SEQUENCE [LARGE SCALE GENOMIC DNA]</scope>
    <source>
        <strain evidence="3">PB2801</strain>
    </source>
</reference>
<evidence type="ECO:0000313" key="2">
    <source>
        <dbReference type="EMBL" id="EGT43863.1"/>
    </source>
</evidence>
<sequence length="257" mass="29781">MNSKLEEFRFRLRKVCRDLQFSIDEIKPDLHLLSVKLEIPISARLIGAYYDHKYKSQEEVFMKYGEPQIACILEWKQGDICKRLQIPIKEAENLLTNPKLILDCLNIDLLYTSDSPTGCSKMAARFTGTEADLKKFRESMKSLLKGHLLKTSKIRLHVHDLSEATDFLKFIDPKSLKTISIKNWHSRQATKMNFSELETLEQWENAEELEIKGNFILTPIGNFASFESVTLCLDTIRMEELNAVKEVCPCIQMSRRC</sequence>
<dbReference type="HOGENOM" id="CLU_1082705_0_0_1"/>
<keyword evidence="3" id="KW-1185">Reference proteome</keyword>
<gene>
    <name evidence="2" type="ORF">CAEBREN_04169</name>
</gene>
<dbReference type="InterPro" id="IPR002900">
    <property type="entry name" value="DUF38/FTH_CAE_spp"/>
</dbReference>
<dbReference type="EMBL" id="GL380038">
    <property type="protein sequence ID" value="EGT43863.1"/>
    <property type="molecule type" value="Genomic_DNA"/>
</dbReference>
<name>G0P386_CAEBE</name>
<dbReference type="PANTHER" id="PTHR23015:SF4">
    <property type="entry name" value="DUF38 DOMAIN-CONTAINING PROTEIN-RELATED"/>
    <property type="match status" value="1"/>
</dbReference>
<feature type="domain" description="DUF38" evidence="1">
    <location>
        <begin position="135"/>
        <end position="247"/>
    </location>
</feature>
<dbReference type="InterPro" id="IPR040161">
    <property type="entry name" value="FB224"/>
</dbReference>
<dbReference type="Proteomes" id="UP000008068">
    <property type="component" value="Unassembled WGS sequence"/>
</dbReference>
<dbReference type="GO" id="GO:0045087">
    <property type="term" value="P:innate immune response"/>
    <property type="evidence" value="ECO:0007669"/>
    <property type="project" value="TreeGrafter"/>
</dbReference>
<organism evidence="3">
    <name type="scientific">Caenorhabditis brenneri</name>
    <name type="common">Nematode worm</name>
    <dbReference type="NCBI Taxonomy" id="135651"/>
    <lineage>
        <taxon>Eukaryota</taxon>
        <taxon>Metazoa</taxon>
        <taxon>Ecdysozoa</taxon>
        <taxon>Nematoda</taxon>
        <taxon>Chromadorea</taxon>
        <taxon>Rhabditida</taxon>
        <taxon>Rhabditina</taxon>
        <taxon>Rhabditomorpha</taxon>
        <taxon>Rhabditoidea</taxon>
        <taxon>Rhabditidae</taxon>
        <taxon>Peloderinae</taxon>
        <taxon>Caenorhabditis</taxon>
    </lineage>
</organism>
<proteinExistence type="predicted"/>
<dbReference type="PANTHER" id="PTHR23015">
    <property type="entry name" value="UNCHARACTERIZED C.ELEGANS PROTEIN"/>
    <property type="match status" value="1"/>
</dbReference>
<dbReference type="Pfam" id="PF01827">
    <property type="entry name" value="FTH"/>
    <property type="match status" value="1"/>
</dbReference>
<accession>G0P386</accession>
<protein>
    <recommendedName>
        <fullName evidence="1">DUF38 domain-containing protein</fullName>
    </recommendedName>
</protein>
<evidence type="ECO:0000259" key="1">
    <source>
        <dbReference type="Pfam" id="PF01827"/>
    </source>
</evidence>
<evidence type="ECO:0000313" key="3">
    <source>
        <dbReference type="Proteomes" id="UP000008068"/>
    </source>
</evidence>